<sequence>MVDLGKDHNLNTGNIKDHPFLSEPQRHQMLAARDEVIDWLNRINFANFNFTPGQVNDAKLGLADIQEPFESGDAKISIQDRTGHLIWAIFGGDTHNARLLTSEITNDVKFTLENRYTGVEEDLLNAMSRAQTQPYYDDGTLMEFWIVNTPDRRQGFHDASYWAKKLIPDLGLKDTAITQALPAKVRRHLVGDTFQAYWTSPECLDLVVTVNTIDDDTIPYIYRRLTDNNDRTVFVKRGNFDMTNLPQRQEEQQAQPYGILQPVSVTTIRQ</sequence>
<accession>A0A1F7JNG7</accession>
<dbReference type="Proteomes" id="UP000176376">
    <property type="component" value="Unassembled WGS sequence"/>
</dbReference>
<gene>
    <name evidence="1" type="ORF">A3J15_00110</name>
</gene>
<dbReference type="AlphaFoldDB" id="A0A1F7JNG7"/>
<proteinExistence type="predicted"/>
<evidence type="ECO:0000313" key="1">
    <source>
        <dbReference type="EMBL" id="OGK57136.1"/>
    </source>
</evidence>
<dbReference type="EMBL" id="MGAY01000011">
    <property type="protein sequence ID" value="OGK57136.1"/>
    <property type="molecule type" value="Genomic_DNA"/>
</dbReference>
<name>A0A1F7JNG7_9BACT</name>
<dbReference type="STRING" id="1802074.A3J15_00110"/>
<comment type="caution">
    <text evidence="1">The sequence shown here is derived from an EMBL/GenBank/DDBJ whole genome shotgun (WGS) entry which is preliminary data.</text>
</comment>
<evidence type="ECO:0000313" key="2">
    <source>
        <dbReference type="Proteomes" id="UP000176376"/>
    </source>
</evidence>
<organism evidence="1 2">
    <name type="scientific">Candidatus Roizmanbacteria bacterium RIFCSPLOWO2_02_FULL_38_10</name>
    <dbReference type="NCBI Taxonomy" id="1802074"/>
    <lineage>
        <taxon>Bacteria</taxon>
        <taxon>Candidatus Roizmaniibacteriota</taxon>
    </lineage>
</organism>
<protein>
    <submittedName>
        <fullName evidence="1">Uncharacterized protein</fullName>
    </submittedName>
</protein>
<reference evidence="1 2" key="1">
    <citation type="journal article" date="2016" name="Nat. Commun.">
        <title>Thousands of microbial genomes shed light on interconnected biogeochemical processes in an aquifer system.</title>
        <authorList>
            <person name="Anantharaman K."/>
            <person name="Brown C.T."/>
            <person name="Hug L.A."/>
            <person name="Sharon I."/>
            <person name="Castelle C.J."/>
            <person name="Probst A.J."/>
            <person name="Thomas B.C."/>
            <person name="Singh A."/>
            <person name="Wilkins M.J."/>
            <person name="Karaoz U."/>
            <person name="Brodie E.L."/>
            <person name="Williams K.H."/>
            <person name="Hubbard S.S."/>
            <person name="Banfield J.F."/>
        </authorList>
    </citation>
    <scope>NUCLEOTIDE SEQUENCE [LARGE SCALE GENOMIC DNA]</scope>
</reference>